<protein>
    <submittedName>
        <fullName evidence="2">Uncharacterized protein YxeA</fullName>
    </submittedName>
</protein>
<keyword evidence="1" id="KW-0812">Transmembrane</keyword>
<gene>
    <name evidence="2" type="ORF">ABID56_001745</name>
</gene>
<dbReference type="RefSeq" id="WP_354220212.1">
    <property type="nucleotide sequence ID" value="NZ_JBEPMX010000008.1"/>
</dbReference>
<dbReference type="Proteomes" id="UP001549167">
    <property type="component" value="Unassembled WGS sequence"/>
</dbReference>
<proteinExistence type="predicted"/>
<name>A0ABV2KYI6_9BACI</name>
<evidence type="ECO:0000313" key="3">
    <source>
        <dbReference type="Proteomes" id="UP001549167"/>
    </source>
</evidence>
<keyword evidence="1" id="KW-0472">Membrane</keyword>
<reference evidence="2 3" key="1">
    <citation type="submission" date="2024-06" db="EMBL/GenBank/DDBJ databases">
        <title>Genomic Encyclopedia of Type Strains, Phase IV (KMG-IV): sequencing the most valuable type-strain genomes for metagenomic binning, comparative biology and taxonomic classification.</title>
        <authorList>
            <person name="Goeker M."/>
        </authorList>
    </citation>
    <scope>NUCLEOTIDE SEQUENCE [LARGE SCALE GENOMIC DNA]</scope>
    <source>
        <strain evidence="2 3">DSM 23520</strain>
    </source>
</reference>
<accession>A0ABV2KYI6</accession>
<keyword evidence="1" id="KW-1133">Transmembrane helix</keyword>
<comment type="caution">
    <text evidence="2">The sequence shown here is derived from an EMBL/GenBank/DDBJ whole genome shotgun (WGS) entry which is preliminary data.</text>
</comment>
<keyword evidence="3" id="KW-1185">Reference proteome</keyword>
<sequence>MEKKYRNLKVVTLTLAVCLGIMIAYYIFYMNPKSSWELYMSIKSSDDIEEVETLMSDSADIELQEKDINYIQNHAEVRLMQMTVIDFHDKAYLIMTDPSNDRMEITTIEELPNEVRETLIDKLP</sequence>
<dbReference type="EMBL" id="JBEPMX010000008">
    <property type="protein sequence ID" value="MET3683636.1"/>
    <property type="molecule type" value="Genomic_DNA"/>
</dbReference>
<evidence type="ECO:0000313" key="2">
    <source>
        <dbReference type="EMBL" id="MET3683636.1"/>
    </source>
</evidence>
<organism evidence="2 3">
    <name type="scientific">Alkalibacillus flavidus</name>
    <dbReference type="NCBI Taxonomy" id="546021"/>
    <lineage>
        <taxon>Bacteria</taxon>
        <taxon>Bacillati</taxon>
        <taxon>Bacillota</taxon>
        <taxon>Bacilli</taxon>
        <taxon>Bacillales</taxon>
        <taxon>Bacillaceae</taxon>
        <taxon>Alkalibacillus</taxon>
    </lineage>
</organism>
<evidence type="ECO:0000256" key="1">
    <source>
        <dbReference type="SAM" id="Phobius"/>
    </source>
</evidence>
<feature type="transmembrane region" description="Helical" evidence="1">
    <location>
        <begin position="7"/>
        <end position="28"/>
    </location>
</feature>